<keyword evidence="9" id="KW-1185">Reference proteome</keyword>
<dbReference type="InterPro" id="IPR000572">
    <property type="entry name" value="OxRdtase_Mopterin-bd_dom"/>
</dbReference>
<dbReference type="RefSeq" id="WP_126627132.1">
    <property type="nucleotide sequence ID" value="NZ_BIFT01000001.1"/>
</dbReference>
<proteinExistence type="predicted"/>
<keyword evidence="5" id="KW-0812">Transmembrane</keyword>
<keyword evidence="3" id="KW-0479">Metal-binding</keyword>
<dbReference type="Pfam" id="PF03404">
    <property type="entry name" value="Mo-co_dimer"/>
    <property type="match status" value="1"/>
</dbReference>
<evidence type="ECO:0000256" key="2">
    <source>
        <dbReference type="ARBA" id="ARBA00022505"/>
    </source>
</evidence>
<dbReference type="GO" id="GO:0020037">
    <property type="term" value="F:heme binding"/>
    <property type="evidence" value="ECO:0007669"/>
    <property type="project" value="TreeGrafter"/>
</dbReference>
<dbReference type="Proteomes" id="UP000287171">
    <property type="component" value="Unassembled WGS sequence"/>
</dbReference>
<gene>
    <name evidence="8" type="ORF">KDA_21970</name>
</gene>
<evidence type="ECO:0000256" key="4">
    <source>
        <dbReference type="ARBA" id="ARBA00023002"/>
    </source>
</evidence>
<comment type="caution">
    <text evidence="8">The sequence shown here is derived from an EMBL/GenBank/DDBJ whole genome shotgun (WGS) entry which is preliminary data.</text>
</comment>
<feature type="transmembrane region" description="Helical" evidence="5">
    <location>
        <begin position="73"/>
        <end position="97"/>
    </location>
</feature>
<reference evidence="9" key="1">
    <citation type="submission" date="2018-12" db="EMBL/GenBank/DDBJ databases">
        <title>Tengunoibacter tsumagoiensis gen. nov., sp. nov., Dictyobacter kobayashii sp. nov., D. alpinus sp. nov., and D. joshuensis sp. nov. and description of Dictyobacteraceae fam. nov. within the order Ktedonobacterales isolated from Tengu-no-mugimeshi.</title>
        <authorList>
            <person name="Wang C.M."/>
            <person name="Zheng Y."/>
            <person name="Sakai Y."/>
            <person name="Toyoda A."/>
            <person name="Minakuchi Y."/>
            <person name="Abe K."/>
            <person name="Yokota A."/>
            <person name="Yabe S."/>
        </authorList>
    </citation>
    <scope>NUCLEOTIDE SEQUENCE [LARGE SCALE GENOMIC DNA]</scope>
    <source>
        <strain evidence="9">Uno16</strain>
    </source>
</reference>
<comment type="cofactor">
    <cofactor evidence="1">
        <name>Mo-molybdopterin</name>
        <dbReference type="ChEBI" id="CHEBI:71302"/>
    </cofactor>
</comment>
<feature type="transmembrane region" description="Helical" evidence="5">
    <location>
        <begin position="149"/>
        <end position="170"/>
    </location>
</feature>
<keyword evidence="4" id="KW-0560">Oxidoreductase</keyword>
<dbReference type="EMBL" id="BIFT01000001">
    <property type="protein sequence ID" value="GCE26713.1"/>
    <property type="molecule type" value="Genomic_DNA"/>
</dbReference>
<dbReference type="GO" id="GO:0043546">
    <property type="term" value="F:molybdopterin cofactor binding"/>
    <property type="evidence" value="ECO:0007669"/>
    <property type="project" value="TreeGrafter"/>
</dbReference>
<sequence>MEPSPTIQKERFTRGSLAGLLAGILATLIMLLLSLTIGGVSLPEALGSAIAQALPLPLFDYLHQTLGGDAKHYLFYIVLVGQCLVFALFGGLCNLLVDRLNFGQWRDQQGDLDYSVGLLLAFILWLFTGLIFLPLTGSGVFGSQLSTGVMSTMLSLAITGVVYGVLFIFMHNWLLWRTLKAVANPDMDAELLTKQAQRRAFLRNGVVFVGLSALGVAAWRFIVGNAGSGAVANPQIQNSLLDKYQAKITPPPVPNYGELHTVKGLSPEITSNSSFYGVSKNLSSDPTVDGTSWKLTIDGQVEHPFTMSYKELTAIPTHQQYETLMCISNEVGGEYMSNALWEGITLKDLLQKAGAIKPGATKVVLYAADNYSDSIHLSKALEPTTMVAVKMNGETLPSAHGYPARLLVPGIYGMKHVKWINRIEVVNTDYKGYWQQNGWSDPAPVKMTSRIDTPIFGAKLSANKPTYIAGVAFSGNKGIGQVDVSTDGGKNWQKATLKRPLSAITWVLWEIPWQPQAGNHDILVRAIDLQGNVQTPQLAAPLPDGSSGYHTITVTAN</sequence>
<evidence type="ECO:0000259" key="6">
    <source>
        <dbReference type="Pfam" id="PF00174"/>
    </source>
</evidence>
<evidence type="ECO:0000313" key="8">
    <source>
        <dbReference type="EMBL" id="GCE26713.1"/>
    </source>
</evidence>
<dbReference type="GO" id="GO:0006790">
    <property type="term" value="P:sulfur compound metabolic process"/>
    <property type="evidence" value="ECO:0007669"/>
    <property type="project" value="TreeGrafter"/>
</dbReference>
<dbReference type="PRINTS" id="PR00407">
    <property type="entry name" value="EUMOPTERIN"/>
</dbReference>
<dbReference type="Gene3D" id="3.90.420.10">
    <property type="entry name" value="Oxidoreductase, molybdopterin-binding domain"/>
    <property type="match status" value="1"/>
</dbReference>
<dbReference type="Pfam" id="PF00174">
    <property type="entry name" value="Oxidored_molyb"/>
    <property type="match status" value="1"/>
</dbReference>
<keyword evidence="2" id="KW-0500">Molybdenum</keyword>
<dbReference type="InterPro" id="IPR005066">
    <property type="entry name" value="MoCF_OxRdtse_dimer"/>
</dbReference>
<evidence type="ECO:0000256" key="1">
    <source>
        <dbReference type="ARBA" id="ARBA00001924"/>
    </source>
</evidence>
<dbReference type="SUPFAM" id="SSF56524">
    <property type="entry name" value="Oxidoreductase molybdopterin-binding domain"/>
    <property type="match status" value="1"/>
</dbReference>
<dbReference type="OrthoDB" id="9778777at2"/>
<keyword evidence="5" id="KW-0472">Membrane</keyword>
<dbReference type="Gene3D" id="2.60.40.650">
    <property type="match status" value="1"/>
</dbReference>
<name>A0A402B5T8_9CHLR</name>
<dbReference type="GO" id="GO:0030151">
    <property type="term" value="F:molybdenum ion binding"/>
    <property type="evidence" value="ECO:0007669"/>
    <property type="project" value="InterPro"/>
</dbReference>
<feature type="transmembrane region" description="Helical" evidence="5">
    <location>
        <begin position="118"/>
        <end position="137"/>
    </location>
</feature>
<dbReference type="InterPro" id="IPR014756">
    <property type="entry name" value="Ig_E-set"/>
</dbReference>
<evidence type="ECO:0000256" key="5">
    <source>
        <dbReference type="SAM" id="Phobius"/>
    </source>
</evidence>
<evidence type="ECO:0000313" key="9">
    <source>
        <dbReference type="Proteomes" id="UP000287171"/>
    </source>
</evidence>
<feature type="domain" description="Oxidoreductase molybdopterin-binding" evidence="6">
    <location>
        <begin position="286"/>
        <end position="434"/>
    </location>
</feature>
<dbReference type="AlphaFoldDB" id="A0A402B5T8"/>
<dbReference type="PANTHER" id="PTHR19372:SF7">
    <property type="entry name" value="SULFITE OXIDASE, MITOCHONDRIAL"/>
    <property type="match status" value="1"/>
</dbReference>
<dbReference type="InterPro" id="IPR036374">
    <property type="entry name" value="OxRdtase_Mopterin-bd_sf"/>
</dbReference>
<organism evidence="8 9">
    <name type="scientific">Dictyobacter alpinus</name>
    <dbReference type="NCBI Taxonomy" id="2014873"/>
    <lineage>
        <taxon>Bacteria</taxon>
        <taxon>Bacillati</taxon>
        <taxon>Chloroflexota</taxon>
        <taxon>Ktedonobacteria</taxon>
        <taxon>Ktedonobacterales</taxon>
        <taxon>Dictyobacteraceae</taxon>
        <taxon>Dictyobacter</taxon>
    </lineage>
</organism>
<feature type="domain" description="Moybdenum cofactor oxidoreductase dimerisation" evidence="7">
    <location>
        <begin position="458"/>
        <end position="535"/>
    </location>
</feature>
<protein>
    <submittedName>
        <fullName evidence="8">Molybdopterin-binding protein</fullName>
    </submittedName>
</protein>
<keyword evidence="5" id="KW-1133">Transmembrane helix</keyword>
<dbReference type="GO" id="GO:0008482">
    <property type="term" value="F:sulfite oxidase activity"/>
    <property type="evidence" value="ECO:0007669"/>
    <property type="project" value="TreeGrafter"/>
</dbReference>
<evidence type="ECO:0000256" key="3">
    <source>
        <dbReference type="ARBA" id="ARBA00022723"/>
    </source>
</evidence>
<evidence type="ECO:0000259" key="7">
    <source>
        <dbReference type="Pfam" id="PF03404"/>
    </source>
</evidence>
<accession>A0A402B5T8</accession>
<dbReference type="InterPro" id="IPR008335">
    <property type="entry name" value="Mopterin_OxRdtase_euk"/>
</dbReference>
<feature type="transmembrane region" description="Helical" evidence="5">
    <location>
        <begin position="201"/>
        <end position="222"/>
    </location>
</feature>
<dbReference type="PANTHER" id="PTHR19372">
    <property type="entry name" value="SULFITE REDUCTASE"/>
    <property type="match status" value="1"/>
</dbReference>
<dbReference type="SUPFAM" id="SSF81296">
    <property type="entry name" value="E set domains"/>
    <property type="match status" value="1"/>
</dbReference>